<evidence type="ECO:0000256" key="2">
    <source>
        <dbReference type="ARBA" id="ARBA00024341"/>
    </source>
</evidence>
<sequence length="605" mass="68191">MRRISRPRRRLHVGLLEKITIKGSIFHVHLIKVPLTGGSNNNQAANKGETGNMSKSLLIINTIFLVETFRNKVGFISLSRAIRVGLDFVHPFAVNDSLARGKINNVPKGGGAKGHKRDLIGGENPKGARAGPSERADSWARPVGKVVSKGAGRGLGSISSKNRSVEGCEQLRRLMQRESVAARLWSHEFSMGKKSRSWFSLVKRLFVSEPKSKAEKKSKRWRWVFGGLKPKQYPKLAAPHRIISEAREEQRKHAMAVAIATAAAAEAAVAAARAAAEVVRLTGVPQSSQEYTKWTRNLAATKIQAAYRAHLARKALKALKGLVRLQAMVRGRIVRRQVITNLKSLPPTENKQSQLVHEVRVPTVDGSCRENEKQFLSLKEELEEKKLKLRCNSQKNWDYSLFSKEDMEALWSRKQETNAKRERMKKYSFSHREKRSDQNLETLKENGRWSNHLEQRVLESEAYKRREMLNCKSIACSNFLAGDMYGTTRLRLRNMPNQDSVELNSPFTHPRRSFCHVKQKSIGDETSLPNSPIFPTYMAATESAKAKARSMSTPKQRLGFLDTCSDYSSSPYKLRLSSWSSFNGAIPDRRRGATQQISLSMNGLY</sequence>
<evidence type="ECO:0000313" key="7">
    <source>
        <dbReference type="Proteomes" id="UP000593564"/>
    </source>
</evidence>
<keyword evidence="7" id="KW-1185">Reference proteome</keyword>
<dbReference type="PROSITE" id="PS50096">
    <property type="entry name" value="IQ"/>
    <property type="match status" value="2"/>
</dbReference>
<comment type="similarity">
    <text evidence="2">Belongs to the IQD family.</text>
</comment>
<dbReference type="Proteomes" id="UP000593564">
    <property type="component" value="Unassembled WGS sequence"/>
</dbReference>
<dbReference type="EMBL" id="JACBKZ010000010">
    <property type="protein sequence ID" value="KAF5941155.1"/>
    <property type="molecule type" value="Genomic_DNA"/>
</dbReference>
<dbReference type="PANTHER" id="PTHR32295:SF212">
    <property type="entry name" value="CALMODULIN BINDING PROTEIN-RELATED"/>
    <property type="match status" value="1"/>
</dbReference>
<feature type="region of interest" description="Disordered" evidence="4">
    <location>
        <begin position="105"/>
        <end position="140"/>
    </location>
</feature>
<accession>A0A7J7GLS4</accession>
<dbReference type="SMART" id="SM00015">
    <property type="entry name" value="IQ"/>
    <property type="match status" value="2"/>
</dbReference>
<dbReference type="AlphaFoldDB" id="A0A7J7GLS4"/>
<organism evidence="6 7">
    <name type="scientific">Camellia sinensis</name>
    <name type="common">Tea plant</name>
    <name type="synonym">Thea sinensis</name>
    <dbReference type="NCBI Taxonomy" id="4442"/>
    <lineage>
        <taxon>Eukaryota</taxon>
        <taxon>Viridiplantae</taxon>
        <taxon>Streptophyta</taxon>
        <taxon>Embryophyta</taxon>
        <taxon>Tracheophyta</taxon>
        <taxon>Spermatophyta</taxon>
        <taxon>Magnoliopsida</taxon>
        <taxon>eudicotyledons</taxon>
        <taxon>Gunneridae</taxon>
        <taxon>Pentapetalae</taxon>
        <taxon>asterids</taxon>
        <taxon>Ericales</taxon>
        <taxon>Theaceae</taxon>
        <taxon>Camellia</taxon>
    </lineage>
</organism>
<evidence type="ECO:0000256" key="1">
    <source>
        <dbReference type="ARBA" id="ARBA00022860"/>
    </source>
</evidence>
<dbReference type="InterPro" id="IPR025064">
    <property type="entry name" value="DUF4005"/>
</dbReference>
<keyword evidence="1" id="KW-0112">Calmodulin-binding</keyword>
<dbReference type="InterPro" id="IPR000048">
    <property type="entry name" value="IQ_motif_EF-hand-BS"/>
</dbReference>
<reference evidence="6 7" key="2">
    <citation type="submission" date="2020-07" db="EMBL/GenBank/DDBJ databases">
        <title>Genome assembly of wild tea tree DASZ reveals pedigree and selection history of tea varieties.</title>
        <authorList>
            <person name="Zhang W."/>
        </authorList>
    </citation>
    <scope>NUCLEOTIDE SEQUENCE [LARGE SCALE GENOMIC DNA]</scope>
    <source>
        <strain evidence="7">cv. G240</strain>
        <tissue evidence="6">Leaf</tissue>
    </source>
</reference>
<dbReference type="CDD" id="cd23767">
    <property type="entry name" value="IQCD"/>
    <property type="match status" value="1"/>
</dbReference>
<reference evidence="7" key="1">
    <citation type="journal article" date="2020" name="Nat. Commun.">
        <title>Genome assembly of wild tea tree DASZ reveals pedigree and selection history of tea varieties.</title>
        <authorList>
            <person name="Zhang W."/>
            <person name="Zhang Y."/>
            <person name="Qiu H."/>
            <person name="Guo Y."/>
            <person name="Wan H."/>
            <person name="Zhang X."/>
            <person name="Scossa F."/>
            <person name="Alseekh S."/>
            <person name="Zhang Q."/>
            <person name="Wang P."/>
            <person name="Xu L."/>
            <person name="Schmidt M.H."/>
            <person name="Jia X."/>
            <person name="Li D."/>
            <person name="Zhu A."/>
            <person name="Guo F."/>
            <person name="Chen W."/>
            <person name="Ni D."/>
            <person name="Usadel B."/>
            <person name="Fernie A.R."/>
            <person name="Wen W."/>
        </authorList>
    </citation>
    <scope>NUCLEOTIDE SEQUENCE [LARGE SCALE GENOMIC DNA]</scope>
    <source>
        <strain evidence="7">cv. G240</strain>
    </source>
</reference>
<dbReference type="Pfam" id="PF13178">
    <property type="entry name" value="DUF4005"/>
    <property type="match status" value="1"/>
</dbReference>
<evidence type="ECO:0000256" key="4">
    <source>
        <dbReference type="SAM" id="MobiDB-lite"/>
    </source>
</evidence>
<evidence type="ECO:0000313" key="6">
    <source>
        <dbReference type="EMBL" id="KAF5941155.1"/>
    </source>
</evidence>
<feature type="domain" description="DUF4005" evidence="5">
    <location>
        <begin position="522"/>
        <end position="560"/>
    </location>
</feature>
<evidence type="ECO:0000259" key="5">
    <source>
        <dbReference type="Pfam" id="PF13178"/>
    </source>
</evidence>
<protein>
    <recommendedName>
        <fullName evidence="5">DUF4005 domain-containing protein</fullName>
    </recommendedName>
</protein>
<dbReference type="GO" id="GO:0005516">
    <property type="term" value="F:calmodulin binding"/>
    <property type="evidence" value="ECO:0007669"/>
    <property type="project" value="UniProtKB-KW"/>
</dbReference>
<dbReference type="Gene3D" id="1.20.5.190">
    <property type="match status" value="1"/>
</dbReference>
<comment type="caution">
    <text evidence="6">The sequence shown here is derived from an EMBL/GenBank/DDBJ whole genome shotgun (WGS) entry which is preliminary data.</text>
</comment>
<comment type="subunit">
    <text evidence="3">Binds to multiple calmodulin (CaM) in the presence of Ca(2+) and CaM-like proteins.</text>
</comment>
<name>A0A7J7GLS4_CAMSI</name>
<dbReference type="PANTHER" id="PTHR32295">
    <property type="entry name" value="IQ-DOMAIN 5-RELATED"/>
    <property type="match status" value="1"/>
</dbReference>
<dbReference type="Pfam" id="PF00612">
    <property type="entry name" value="IQ"/>
    <property type="match status" value="1"/>
</dbReference>
<gene>
    <name evidence="6" type="ORF">HYC85_022322</name>
</gene>
<proteinExistence type="inferred from homology"/>
<evidence type="ECO:0000256" key="3">
    <source>
        <dbReference type="ARBA" id="ARBA00024378"/>
    </source>
</evidence>